<reference evidence="3" key="1">
    <citation type="submission" date="2020-06" db="EMBL/GenBank/DDBJ databases">
        <authorList>
            <person name="Li T."/>
            <person name="Hu X."/>
            <person name="Zhang T."/>
            <person name="Song X."/>
            <person name="Zhang H."/>
            <person name="Dai N."/>
            <person name="Sheng W."/>
            <person name="Hou X."/>
            <person name="Wei L."/>
        </authorList>
    </citation>
    <scope>NUCLEOTIDE SEQUENCE</scope>
    <source>
        <strain evidence="3">G02</strain>
        <tissue evidence="3">Leaf</tissue>
    </source>
</reference>
<feature type="domain" description="DC1" evidence="2">
    <location>
        <begin position="22"/>
        <end position="65"/>
    </location>
</feature>
<evidence type="ECO:0000313" key="3">
    <source>
        <dbReference type="EMBL" id="KAL0355018.1"/>
    </source>
</evidence>
<dbReference type="PANTHER" id="PTHR46288">
    <property type="entry name" value="PHORBOL-ESTER/DAG-TYPE DOMAIN-CONTAINING PROTEIN"/>
    <property type="match status" value="1"/>
</dbReference>
<reference evidence="3" key="2">
    <citation type="journal article" date="2024" name="Plant">
        <title>Genomic evolution and insights into agronomic trait innovations of Sesamum species.</title>
        <authorList>
            <person name="Miao H."/>
            <person name="Wang L."/>
            <person name="Qu L."/>
            <person name="Liu H."/>
            <person name="Sun Y."/>
            <person name="Le M."/>
            <person name="Wang Q."/>
            <person name="Wei S."/>
            <person name="Zheng Y."/>
            <person name="Lin W."/>
            <person name="Duan Y."/>
            <person name="Cao H."/>
            <person name="Xiong S."/>
            <person name="Wang X."/>
            <person name="Wei L."/>
            <person name="Li C."/>
            <person name="Ma Q."/>
            <person name="Ju M."/>
            <person name="Zhao R."/>
            <person name="Li G."/>
            <person name="Mu C."/>
            <person name="Tian Q."/>
            <person name="Mei H."/>
            <person name="Zhang T."/>
            <person name="Gao T."/>
            <person name="Zhang H."/>
        </authorList>
    </citation>
    <scope>NUCLEOTIDE SEQUENCE</scope>
    <source>
        <strain evidence="3">G02</strain>
    </source>
</reference>
<name>A0AAW2PH42_SESRA</name>
<evidence type="ECO:0000256" key="1">
    <source>
        <dbReference type="ARBA" id="ARBA00022737"/>
    </source>
</evidence>
<dbReference type="InterPro" id="IPR004146">
    <property type="entry name" value="DC1"/>
</dbReference>
<dbReference type="SUPFAM" id="SSF57889">
    <property type="entry name" value="Cysteine-rich domain"/>
    <property type="match status" value="2"/>
</dbReference>
<evidence type="ECO:0000259" key="2">
    <source>
        <dbReference type="Pfam" id="PF03107"/>
    </source>
</evidence>
<organism evidence="3">
    <name type="scientific">Sesamum radiatum</name>
    <name type="common">Black benniseed</name>
    <dbReference type="NCBI Taxonomy" id="300843"/>
    <lineage>
        <taxon>Eukaryota</taxon>
        <taxon>Viridiplantae</taxon>
        <taxon>Streptophyta</taxon>
        <taxon>Embryophyta</taxon>
        <taxon>Tracheophyta</taxon>
        <taxon>Spermatophyta</taxon>
        <taxon>Magnoliopsida</taxon>
        <taxon>eudicotyledons</taxon>
        <taxon>Gunneridae</taxon>
        <taxon>Pentapetalae</taxon>
        <taxon>asterids</taxon>
        <taxon>lamiids</taxon>
        <taxon>Lamiales</taxon>
        <taxon>Pedaliaceae</taxon>
        <taxon>Sesamum</taxon>
    </lineage>
</organism>
<keyword evidence="1" id="KW-0677">Repeat</keyword>
<proteinExistence type="predicted"/>
<dbReference type="AlphaFoldDB" id="A0AAW2PH42"/>
<protein>
    <recommendedName>
        <fullName evidence="2">DC1 domain-containing protein</fullName>
    </recommendedName>
</protein>
<dbReference type="EMBL" id="JACGWJ010000017">
    <property type="protein sequence ID" value="KAL0355018.1"/>
    <property type="molecule type" value="Genomic_DNA"/>
</dbReference>
<dbReference type="PANTHER" id="PTHR46288:SF80">
    <property type="entry name" value="CYSTEINE_HISTIDINE-RICH C1 DOMAIN FAMILY PROTEIN"/>
    <property type="match status" value="1"/>
</dbReference>
<feature type="domain" description="DC1" evidence="2">
    <location>
        <begin position="137"/>
        <end position="180"/>
    </location>
</feature>
<dbReference type="InterPro" id="IPR046349">
    <property type="entry name" value="C1-like_sf"/>
</dbReference>
<sequence>MGRVTNPTPAAAPPSSPLMHFSHPHELHPLSLYNPQTLCSGCKLQSSGTMYTCKPCNFTLHHSCAKLPQLITHPSHGGCTLSLLITASYPGGIFSCDACSRCGDGWSYHCTRCEYDLHVTCASKPLKIRHQAHISCELELTFKNPYANSTGFSCDVCRRIGSKQWLYRCSSCEFDVHLDCTAAAPQPVLQHHHSLPLASPAASLYNNQLTHSASTGGMNIHSQFPAPPPATAAQVNGFVGPPRPQPHLMHSASTGGIGNPHGYGVNQFPGQIPGSVLPGNQQINQPARGDGLGSNLMMAAMQGFVEGAFQGVGRLLCKKSLAAEVVMQAADLLINVGISVGID</sequence>
<feature type="domain" description="DC1" evidence="2">
    <location>
        <begin position="74"/>
        <end position="122"/>
    </location>
</feature>
<gene>
    <name evidence="3" type="ORF">Sradi_3948700</name>
</gene>
<comment type="caution">
    <text evidence="3">The sequence shown here is derived from an EMBL/GenBank/DDBJ whole genome shotgun (WGS) entry which is preliminary data.</text>
</comment>
<accession>A0AAW2PH42</accession>
<dbReference type="Pfam" id="PF03107">
    <property type="entry name" value="C1_2"/>
    <property type="match status" value="3"/>
</dbReference>